<dbReference type="Proteomes" id="UP000255106">
    <property type="component" value="Unassembled WGS sequence"/>
</dbReference>
<evidence type="ECO:0000256" key="1">
    <source>
        <dbReference type="ARBA" id="ARBA00005417"/>
    </source>
</evidence>
<evidence type="ECO:0000256" key="2">
    <source>
        <dbReference type="ARBA" id="ARBA00022448"/>
    </source>
</evidence>
<dbReference type="InterPro" id="IPR003439">
    <property type="entry name" value="ABC_transporter-like_ATP-bd"/>
</dbReference>
<comment type="similarity">
    <text evidence="1">Belongs to the ABC transporter superfamily.</text>
</comment>
<keyword evidence="6" id="KW-0378">Hydrolase</keyword>
<dbReference type="SUPFAM" id="SSF52540">
    <property type="entry name" value="P-loop containing nucleoside triphosphate hydrolases"/>
    <property type="match status" value="1"/>
</dbReference>
<dbReference type="InterPro" id="IPR027417">
    <property type="entry name" value="P-loop_NTPase"/>
</dbReference>
<dbReference type="PANTHER" id="PTHR43776:SF7">
    <property type="entry name" value="D,D-DIPEPTIDE TRANSPORT ATP-BINDING PROTEIN DDPF-RELATED"/>
    <property type="match status" value="1"/>
</dbReference>
<organism evidence="6 7">
    <name type="scientific">Enterobacter cloacae</name>
    <dbReference type="NCBI Taxonomy" id="550"/>
    <lineage>
        <taxon>Bacteria</taxon>
        <taxon>Pseudomonadati</taxon>
        <taxon>Pseudomonadota</taxon>
        <taxon>Gammaproteobacteria</taxon>
        <taxon>Enterobacterales</taxon>
        <taxon>Enterobacteriaceae</taxon>
        <taxon>Enterobacter</taxon>
        <taxon>Enterobacter cloacae complex</taxon>
    </lineage>
</organism>
<keyword evidence="4" id="KW-0067">ATP-binding</keyword>
<proteinExistence type="inferred from homology"/>
<evidence type="ECO:0000259" key="5">
    <source>
        <dbReference type="Pfam" id="PF00005"/>
    </source>
</evidence>
<dbReference type="EC" id="3.6.3.-" evidence="6"/>
<sequence>MVGESGCGKSTFARAIIGLVKATGGKVAWLGKDLLGMKPEEWRDVRSDIQMIFQDPLASLNPRMTSVKSLPSRCGPIIRRCHVRKYAIVLRR</sequence>
<dbReference type="GO" id="GO:0016887">
    <property type="term" value="F:ATP hydrolysis activity"/>
    <property type="evidence" value="ECO:0007669"/>
    <property type="project" value="InterPro"/>
</dbReference>
<evidence type="ECO:0000256" key="3">
    <source>
        <dbReference type="ARBA" id="ARBA00022741"/>
    </source>
</evidence>
<keyword evidence="3" id="KW-0547">Nucleotide-binding</keyword>
<evidence type="ECO:0000313" key="7">
    <source>
        <dbReference type="Proteomes" id="UP000255106"/>
    </source>
</evidence>
<gene>
    <name evidence="6" type="primary">gsiA_2</name>
    <name evidence="6" type="ORF">NCTC10005_04146</name>
</gene>
<reference evidence="6 7" key="1">
    <citation type="submission" date="2018-06" db="EMBL/GenBank/DDBJ databases">
        <authorList>
            <consortium name="Pathogen Informatics"/>
            <person name="Doyle S."/>
        </authorList>
    </citation>
    <scope>NUCLEOTIDE SEQUENCE [LARGE SCALE GENOMIC DNA]</scope>
    <source>
        <strain evidence="6 7">NCTC10005</strain>
    </source>
</reference>
<protein>
    <submittedName>
        <fullName evidence="6">Oligopeptide/dipeptide ABC transporter ATPase</fullName>
        <ecNumber evidence="6">3.6.3.-</ecNumber>
    </submittedName>
</protein>
<dbReference type="GO" id="GO:0005524">
    <property type="term" value="F:ATP binding"/>
    <property type="evidence" value="ECO:0007669"/>
    <property type="project" value="UniProtKB-KW"/>
</dbReference>
<name>A0A377LZB2_ENTCL</name>
<dbReference type="EMBL" id="UGJB01000004">
    <property type="protein sequence ID" value="STQ11372.1"/>
    <property type="molecule type" value="Genomic_DNA"/>
</dbReference>
<keyword evidence="2" id="KW-0813">Transport</keyword>
<evidence type="ECO:0000313" key="6">
    <source>
        <dbReference type="EMBL" id="STQ11372.1"/>
    </source>
</evidence>
<dbReference type="Gene3D" id="3.40.50.300">
    <property type="entry name" value="P-loop containing nucleotide triphosphate hydrolases"/>
    <property type="match status" value="1"/>
</dbReference>
<dbReference type="Pfam" id="PF00005">
    <property type="entry name" value="ABC_tran"/>
    <property type="match status" value="1"/>
</dbReference>
<evidence type="ECO:0000256" key="4">
    <source>
        <dbReference type="ARBA" id="ARBA00022840"/>
    </source>
</evidence>
<dbReference type="PANTHER" id="PTHR43776">
    <property type="entry name" value="TRANSPORT ATP-BINDING PROTEIN"/>
    <property type="match status" value="1"/>
</dbReference>
<dbReference type="AlphaFoldDB" id="A0A377LZB2"/>
<dbReference type="InterPro" id="IPR050319">
    <property type="entry name" value="ABC_transp_ATP-bind"/>
</dbReference>
<feature type="domain" description="ABC transporter" evidence="5">
    <location>
        <begin position="1"/>
        <end position="67"/>
    </location>
</feature>
<accession>A0A377LZB2</accession>